<evidence type="ECO:0000313" key="1">
    <source>
        <dbReference type="EMBL" id="KXB07969.1"/>
    </source>
</evidence>
<name>A0A133VNF1_9EURY</name>
<comment type="caution">
    <text evidence="1">The sequence shown here is derived from an EMBL/GenBank/DDBJ whole genome shotgun (WGS) entry which is preliminary data.</text>
</comment>
<proteinExistence type="predicted"/>
<protein>
    <submittedName>
        <fullName evidence="1">Uncharacterized protein</fullName>
    </submittedName>
</protein>
<keyword evidence="2" id="KW-1185">Reference proteome</keyword>
<dbReference type="AlphaFoldDB" id="A0A133VNF1"/>
<organism evidence="1 2">
    <name type="scientific">candidate division MSBL1 archaeon SCGC-AAA382N08</name>
    <dbReference type="NCBI Taxonomy" id="1698285"/>
    <lineage>
        <taxon>Archaea</taxon>
        <taxon>Methanobacteriati</taxon>
        <taxon>Methanobacteriota</taxon>
        <taxon>candidate division MSBL1</taxon>
    </lineage>
</organism>
<gene>
    <name evidence="1" type="ORF">AKJ56_02065</name>
</gene>
<sequence>MIQLEVEKETMKKLKVYGKKEGASTLIASVYVKDDKVVVESDDSKVKEELERRIEEVTGKEGVPTGTGGATISVTDEGELVVEAMDPEIEEGLRKETRVEEIPGGYFHAKWEPAVGEPGSGNPIHISYVRPRRKPGDPLYMDALYWYGDLWERWDGEHFIPKKYGGYEVDVFLEEEPKDN</sequence>
<reference evidence="1 2" key="1">
    <citation type="journal article" date="2016" name="Sci. Rep.">
        <title>Metabolic traits of an uncultured archaeal lineage -MSBL1- from brine pools of the Red Sea.</title>
        <authorList>
            <person name="Mwirichia R."/>
            <person name="Alam I."/>
            <person name="Rashid M."/>
            <person name="Vinu M."/>
            <person name="Ba-Alawi W."/>
            <person name="Anthony Kamau A."/>
            <person name="Kamanda Ngugi D."/>
            <person name="Goker M."/>
            <person name="Klenk H.P."/>
            <person name="Bajic V."/>
            <person name="Stingl U."/>
        </authorList>
    </citation>
    <scope>NUCLEOTIDE SEQUENCE [LARGE SCALE GENOMIC DNA]</scope>
    <source>
        <strain evidence="1">SCGC-AAA382N08</strain>
    </source>
</reference>
<accession>A0A133VNF1</accession>
<dbReference type="EMBL" id="LHYJ01000035">
    <property type="protein sequence ID" value="KXB07969.1"/>
    <property type="molecule type" value="Genomic_DNA"/>
</dbReference>
<evidence type="ECO:0000313" key="2">
    <source>
        <dbReference type="Proteomes" id="UP000070175"/>
    </source>
</evidence>
<dbReference type="Proteomes" id="UP000070175">
    <property type="component" value="Unassembled WGS sequence"/>
</dbReference>